<dbReference type="InterPro" id="IPR013762">
    <property type="entry name" value="Integrase-like_cat_sf"/>
</dbReference>
<dbReference type="EMBL" id="CP018335">
    <property type="protein sequence ID" value="APM40981.1"/>
    <property type="molecule type" value="Genomic_DNA"/>
</dbReference>
<dbReference type="RefSeq" id="WP_073539206.1">
    <property type="nucleotide sequence ID" value="NZ_CP018335.1"/>
</dbReference>
<dbReference type="Gene3D" id="1.10.150.130">
    <property type="match status" value="1"/>
</dbReference>
<feature type="domain" description="Tyr recombinase" evidence="7">
    <location>
        <begin position="216"/>
        <end position="402"/>
    </location>
</feature>
<dbReference type="EMBL" id="CP018335">
    <property type="protein sequence ID" value="APM39586.1"/>
    <property type="molecule type" value="Genomic_DNA"/>
</dbReference>
<organism evidence="10 12">
    <name type="scientific">Clostridium kluyveri</name>
    <dbReference type="NCBI Taxonomy" id="1534"/>
    <lineage>
        <taxon>Bacteria</taxon>
        <taxon>Bacillati</taxon>
        <taxon>Bacillota</taxon>
        <taxon>Clostridia</taxon>
        <taxon>Eubacteriales</taxon>
        <taxon>Clostridiaceae</taxon>
        <taxon>Clostridium</taxon>
    </lineage>
</organism>
<evidence type="ECO:0000256" key="2">
    <source>
        <dbReference type="ARBA" id="ARBA00008857"/>
    </source>
</evidence>
<dbReference type="InterPro" id="IPR011010">
    <property type="entry name" value="DNA_brk_join_enz"/>
</dbReference>
<dbReference type="GO" id="GO:0003677">
    <property type="term" value="F:DNA binding"/>
    <property type="evidence" value="ECO:0007669"/>
    <property type="project" value="UniProtKB-UniRule"/>
</dbReference>
<keyword evidence="4 6" id="KW-0238">DNA-binding</keyword>
<proteinExistence type="inferred from homology"/>
<gene>
    <name evidence="9" type="ORF">BS101_12975</name>
    <name evidence="10" type="ORF">BS101_19185</name>
    <name evidence="11" type="ORF">BS101_20860</name>
</gene>
<protein>
    <recommendedName>
        <fullName evidence="13">Integrase</fullName>
    </recommendedName>
</protein>
<evidence type="ECO:0000313" key="10">
    <source>
        <dbReference type="EMBL" id="APM40697.1"/>
    </source>
</evidence>
<evidence type="ECO:0000313" key="9">
    <source>
        <dbReference type="EMBL" id="APM39586.1"/>
    </source>
</evidence>
<dbReference type="SUPFAM" id="SSF56349">
    <property type="entry name" value="DNA breaking-rejoining enzymes"/>
    <property type="match status" value="1"/>
</dbReference>
<evidence type="ECO:0000256" key="1">
    <source>
        <dbReference type="ARBA" id="ARBA00003283"/>
    </source>
</evidence>
<dbReference type="Pfam" id="PF02899">
    <property type="entry name" value="Phage_int_SAM_1"/>
    <property type="match status" value="1"/>
</dbReference>
<dbReference type="Gene3D" id="1.10.443.10">
    <property type="entry name" value="Intergrase catalytic core"/>
    <property type="match status" value="1"/>
</dbReference>
<dbReference type="OrthoDB" id="9785687at2"/>
<dbReference type="Pfam" id="PF00589">
    <property type="entry name" value="Phage_integrase"/>
    <property type="match status" value="1"/>
</dbReference>
<comment type="similarity">
    <text evidence="2">Belongs to the 'phage' integrase family.</text>
</comment>
<evidence type="ECO:0000256" key="6">
    <source>
        <dbReference type="PROSITE-ProRule" id="PRU01248"/>
    </source>
</evidence>
<evidence type="ECO:0000313" key="12">
    <source>
        <dbReference type="Proteomes" id="UP000184604"/>
    </source>
</evidence>
<evidence type="ECO:0000259" key="8">
    <source>
        <dbReference type="PROSITE" id="PS51900"/>
    </source>
</evidence>
<dbReference type="InterPro" id="IPR010998">
    <property type="entry name" value="Integrase_recombinase_N"/>
</dbReference>
<evidence type="ECO:0000256" key="3">
    <source>
        <dbReference type="ARBA" id="ARBA00022908"/>
    </source>
</evidence>
<evidence type="ECO:0000259" key="7">
    <source>
        <dbReference type="PROSITE" id="PS51898"/>
    </source>
</evidence>
<accession>A0A1L5FCJ0</accession>
<dbReference type="InterPro" id="IPR004107">
    <property type="entry name" value="Integrase_SAM-like_N"/>
</dbReference>
<evidence type="ECO:0000256" key="5">
    <source>
        <dbReference type="ARBA" id="ARBA00023172"/>
    </source>
</evidence>
<dbReference type="CDD" id="cd01188">
    <property type="entry name" value="INT_RitA_C_like"/>
    <property type="match status" value="1"/>
</dbReference>
<comment type="function">
    <text evidence="1">Site-specific tyrosine recombinase, which acts by catalyzing the cutting and rejoining of the recombining DNA molecules.</text>
</comment>
<evidence type="ECO:0000313" key="11">
    <source>
        <dbReference type="EMBL" id="APM40981.1"/>
    </source>
</evidence>
<sequence>MHRKPLKELLLDLEQELLRLGYTEGSMKFYRNRWEKIIKFAENRNETYYSEQLGIDFVEKYFQIFKKDFDKTLCQKDTQELRIIRMIGDFQMHNTVLRRYYKYRDLLTDPYFMKISSDFKSYCEARSYSKVTIDHYVNQAERFMDYLISQGICNCRNISLSIIHSYIRTLAGYTYKTVEQNICSIRTFLRYLLEQDILKTDLAAKTPMVQARKQTRIPSVWTKAELVALIGAIDRGSPKGKRDYAIILLACMLGLRVTDIKNLTFNCFHWEEKKLVFVQSKTRETVTLPIPSEVGWAVIDYLKYGRPKVDSSIVFVRHMAPFLPFSEGDHLSQLIKNYMVIAHLPTLKKRRGMHSLRHTAASRMLEHGTPLAVISDILGHTDTDSTAVYLKVDLNKLKECCLNTPEVDNHE</sequence>
<dbReference type="PANTHER" id="PTHR30349">
    <property type="entry name" value="PHAGE INTEGRASE-RELATED"/>
    <property type="match status" value="1"/>
</dbReference>
<dbReference type="EMBL" id="CP018335">
    <property type="protein sequence ID" value="APM40697.1"/>
    <property type="molecule type" value="Genomic_DNA"/>
</dbReference>
<evidence type="ECO:0000256" key="4">
    <source>
        <dbReference type="ARBA" id="ARBA00023125"/>
    </source>
</evidence>
<evidence type="ECO:0008006" key="13">
    <source>
        <dbReference type="Google" id="ProtNLM"/>
    </source>
</evidence>
<dbReference type="GO" id="GO:0006310">
    <property type="term" value="P:DNA recombination"/>
    <property type="evidence" value="ECO:0007669"/>
    <property type="project" value="UniProtKB-KW"/>
</dbReference>
<keyword evidence="5" id="KW-0233">DNA recombination</keyword>
<dbReference type="Proteomes" id="UP000184604">
    <property type="component" value="Chromosome"/>
</dbReference>
<dbReference type="InterPro" id="IPR044068">
    <property type="entry name" value="CB"/>
</dbReference>
<dbReference type="AlphaFoldDB" id="A0A1L5FCJ0"/>
<dbReference type="PROSITE" id="PS51900">
    <property type="entry name" value="CB"/>
    <property type="match status" value="1"/>
</dbReference>
<name>A0A1L5FCJ0_CLOKL</name>
<dbReference type="InterPro" id="IPR050090">
    <property type="entry name" value="Tyrosine_recombinase_XerCD"/>
</dbReference>
<dbReference type="PANTHER" id="PTHR30349:SF81">
    <property type="entry name" value="TYROSINE RECOMBINASE XERC"/>
    <property type="match status" value="1"/>
</dbReference>
<keyword evidence="3" id="KW-0229">DNA integration</keyword>
<feature type="domain" description="Core-binding (CB)" evidence="8">
    <location>
        <begin position="110"/>
        <end position="193"/>
    </location>
</feature>
<dbReference type="PROSITE" id="PS51898">
    <property type="entry name" value="TYR_RECOMBINASE"/>
    <property type="match status" value="1"/>
</dbReference>
<dbReference type="InterPro" id="IPR002104">
    <property type="entry name" value="Integrase_catalytic"/>
</dbReference>
<dbReference type="GO" id="GO:0015074">
    <property type="term" value="P:DNA integration"/>
    <property type="evidence" value="ECO:0007669"/>
    <property type="project" value="UniProtKB-KW"/>
</dbReference>
<reference evidence="10 12" key="1">
    <citation type="submission" date="2016-12" db="EMBL/GenBank/DDBJ databases">
        <title>Complete genome sequence of Clostridium kluyveri JZZ isolated from the pit mud of a Chinese flavor liquor-making factory.</title>
        <authorList>
            <person name="Wang Y."/>
        </authorList>
    </citation>
    <scope>NUCLEOTIDE SEQUENCE [LARGE SCALE GENOMIC DNA]</scope>
    <source>
        <strain evidence="10 12">JZZ</strain>
    </source>
</reference>